<evidence type="ECO:0000256" key="5">
    <source>
        <dbReference type="ARBA" id="ARBA00022989"/>
    </source>
</evidence>
<keyword evidence="7 9" id="KW-0807">Transducer</keyword>
<protein>
    <submittedName>
        <fullName evidence="14">Methyl-accepting chemotaxis protein</fullName>
    </submittedName>
</protein>
<sequence length="666" mass="69604">MRSFTQQLMVPMALIAAVSVAAVSVLLVTSASTLLQSQLESQVKSELQLNTRLIGEWRARVLGQVNQLASKFAQQTSTVTSEDLGSYAGTLYSDVTGSKEVLEVTVSGTNGRGMSLDNNGGVNPADVAKDPVFQGAFSGKTMFGQPFRYGPGQTLAVRIAVPLMDTSGKVRGAVAGVVPAAELVDQVASLKLGSTGFGMLVARSGLVLAHPDASQVLTLNVLQQAATPSERSVYEGLLGASKATLVTARLGGRERLIAAHPVEQTDWVLLMTVPRAELTGVIAQMQQRALFIGVVMIAVALVAAYFVGRATSRGVIEVSAAMAHLSEGDLTRKTSVRGRNEVARLAEAFNSTSGRLREVVTQVRASAEQVAASSRELAGASEQVGKAAQQVAATVDQMARGAERQSAAASTASESSRHVGEMVRRVTEAIQRIAQGSQEVARIAVDGRTALGATADRMSHIEQAVGASSSVVQSLGQRSQRIGQIVDVITGITEKTNLLALNAAIEAARAGEQGRGFAVVAEEVRRLAEQSRQAASEIAALIDEIRQEVEQAVRNTETARAAVGEGVKAVAGSGQSFETISRSVEQMVQQIQEVHAAAQEMAAASEQAVRAVDEIAAITQQNAAGAQEVASSTEEQSSAVEEIARSAGGLARMAESLLKAVGVFKV</sequence>
<feature type="domain" description="HAMP" evidence="13">
    <location>
        <begin position="309"/>
        <end position="361"/>
    </location>
</feature>
<dbReference type="InterPro" id="IPR004089">
    <property type="entry name" value="MCPsignal_dom"/>
</dbReference>
<dbReference type="SUPFAM" id="SSF58104">
    <property type="entry name" value="Methyl-accepting chemotaxis protein (MCP) signaling domain"/>
    <property type="match status" value="1"/>
</dbReference>
<comment type="similarity">
    <text evidence="8">Belongs to the methyl-accepting chemotaxis (MCP) protein family.</text>
</comment>
<dbReference type="PROSITE" id="PS50885">
    <property type="entry name" value="HAMP"/>
    <property type="match status" value="1"/>
</dbReference>
<dbReference type="PANTHER" id="PTHR32089:SF112">
    <property type="entry name" value="LYSOZYME-LIKE PROTEIN-RELATED"/>
    <property type="match status" value="1"/>
</dbReference>
<evidence type="ECO:0000259" key="12">
    <source>
        <dbReference type="PROSITE" id="PS50111"/>
    </source>
</evidence>
<feature type="domain" description="Methyl-accepting transducer" evidence="12">
    <location>
        <begin position="380"/>
        <end position="616"/>
    </location>
</feature>
<comment type="subcellular location">
    <subcellularLocation>
        <location evidence="1">Cell membrane</location>
        <topology evidence="1">Multi-pass membrane protein</topology>
    </subcellularLocation>
</comment>
<proteinExistence type="inferred from homology"/>
<dbReference type="SMART" id="SM00304">
    <property type="entry name" value="HAMP"/>
    <property type="match status" value="2"/>
</dbReference>
<gene>
    <name evidence="14" type="ORF">U7230_02605</name>
</gene>
<dbReference type="SMART" id="SM00283">
    <property type="entry name" value="MA"/>
    <property type="match status" value="1"/>
</dbReference>
<keyword evidence="6 11" id="KW-0472">Membrane</keyword>
<keyword evidence="15" id="KW-1185">Reference proteome</keyword>
<reference evidence="14 15" key="1">
    <citation type="journal article" date="2024" name="Front. Microbiol.">
        <title>Novel thermophilic genera Geochorda gen. nov. and Carboxydochorda gen. nov. from the deep terrestrial subsurface reveal the ecophysiological diversity in the class Limnochordia.</title>
        <authorList>
            <person name="Karnachuk O.V."/>
            <person name="Lukina A.P."/>
            <person name="Avakyan M.R."/>
            <person name="Kadnikov V.V."/>
            <person name="Begmatov S."/>
            <person name="Beletsky A.V."/>
            <person name="Vlasova K.G."/>
            <person name="Novikov A.A."/>
            <person name="Shcherbakova V.A."/>
            <person name="Mardanov A.V."/>
            <person name="Ravin N.V."/>
        </authorList>
    </citation>
    <scope>NUCLEOTIDE SEQUENCE [LARGE SCALE GENOMIC DNA]</scope>
    <source>
        <strain evidence="14 15">L945</strain>
    </source>
</reference>
<evidence type="ECO:0000256" key="7">
    <source>
        <dbReference type="ARBA" id="ARBA00023224"/>
    </source>
</evidence>
<name>A0ABZ1C4P6_9FIRM</name>
<evidence type="ECO:0000256" key="4">
    <source>
        <dbReference type="ARBA" id="ARBA00022692"/>
    </source>
</evidence>
<dbReference type="InterPro" id="IPR003660">
    <property type="entry name" value="HAMP_dom"/>
</dbReference>
<dbReference type="CDD" id="cd06225">
    <property type="entry name" value="HAMP"/>
    <property type="match status" value="1"/>
</dbReference>
<keyword evidence="5 11" id="KW-1133">Transmembrane helix</keyword>
<evidence type="ECO:0000256" key="8">
    <source>
        <dbReference type="ARBA" id="ARBA00029447"/>
    </source>
</evidence>
<evidence type="ECO:0000256" key="2">
    <source>
        <dbReference type="ARBA" id="ARBA00022475"/>
    </source>
</evidence>
<dbReference type="Gene3D" id="6.10.340.10">
    <property type="match status" value="1"/>
</dbReference>
<evidence type="ECO:0000256" key="9">
    <source>
        <dbReference type="PROSITE-ProRule" id="PRU00284"/>
    </source>
</evidence>
<organism evidence="14 15">
    <name type="scientific">Carboxydichorda subterranea</name>
    <dbReference type="NCBI Taxonomy" id="3109565"/>
    <lineage>
        <taxon>Bacteria</taxon>
        <taxon>Bacillati</taxon>
        <taxon>Bacillota</taxon>
        <taxon>Limnochordia</taxon>
        <taxon>Limnochordales</taxon>
        <taxon>Geochordaceae</taxon>
        <taxon>Carboxydichorda</taxon>
    </lineage>
</organism>
<dbReference type="EMBL" id="CP141615">
    <property type="protein sequence ID" value="WRP18898.1"/>
    <property type="molecule type" value="Genomic_DNA"/>
</dbReference>
<keyword evidence="10" id="KW-0175">Coiled coil</keyword>
<dbReference type="CDD" id="cd18773">
    <property type="entry name" value="PDC1_HK_sensor"/>
    <property type="match status" value="1"/>
</dbReference>
<evidence type="ECO:0000313" key="14">
    <source>
        <dbReference type="EMBL" id="WRP18898.1"/>
    </source>
</evidence>
<evidence type="ECO:0000259" key="13">
    <source>
        <dbReference type="PROSITE" id="PS50885"/>
    </source>
</evidence>
<dbReference type="Gene3D" id="1.10.287.950">
    <property type="entry name" value="Methyl-accepting chemotaxis protein"/>
    <property type="match status" value="1"/>
</dbReference>
<evidence type="ECO:0000313" key="15">
    <source>
        <dbReference type="Proteomes" id="UP001332192"/>
    </source>
</evidence>
<evidence type="ECO:0000256" key="3">
    <source>
        <dbReference type="ARBA" id="ARBA00022500"/>
    </source>
</evidence>
<dbReference type="RefSeq" id="WP_324718168.1">
    <property type="nucleotide sequence ID" value="NZ_CP141615.1"/>
</dbReference>
<dbReference type="PANTHER" id="PTHR32089">
    <property type="entry name" value="METHYL-ACCEPTING CHEMOTAXIS PROTEIN MCPB"/>
    <property type="match status" value="1"/>
</dbReference>
<dbReference type="Pfam" id="PF00015">
    <property type="entry name" value="MCPsignal"/>
    <property type="match status" value="1"/>
</dbReference>
<keyword evidence="4 11" id="KW-0812">Transmembrane</keyword>
<dbReference type="Gene3D" id="3.30.450.20">
    <property type="entry name" value="PAS domain"/>
    <property type="match status" value="1"/>
</dbReference>
<dbReference type="Pfam" id="PF02743">
    <property type="entry name" value="dCache_1"/>
    <property type="match status" value="1"/>
</dbReference>
<evidence type="ECO:0000256" key="10">
    <source>
        <dbReference type="SAM" id="Coils"/>
    </source>
</evidence>
<dbReference type="PROSITE" id="PS50111">
    <property type="entry name" value="CHEMOTAXIS_TRANSDUC_2"/>
    <property type="match status" value="1"/>
</dbReference>
<keyword evidence="2" id="KW-1003">Cell membrane</keyword>
<evidence type="ECO:0000256" key="6">
    <source>
        <dbReference type="ARBA" id="ARBA00023136"/>
    </source>
</evidence>
<accession>A0ABZ1C4P6</accession>
<feature type="coiled-coil region" evidence="10">
    <location>
        <begin position="524"/>
        <end position="562"/>
    </location>
</feature>
<evidence type="ECO:0000256" key="11">
    <source>
        <dbReference type="SAM" id="Phobius"/>
    </source>
</evidence>
<dbReference type="InterPro" id="IPR033479">
    <property type="entry name" value="dCache_1"/>
</dbReference>
<keyword evidence="3" id="KW-0145">Chemotaxis</keyword>
<dbReference type="CDD" id="cd12912">
    <property type="entry name" value="PDC2_MCP_like"/>
    <property type="match status" value="1"/>
</dbReference>
<dbReference type="Proteomes" id="UP001332192">
    <property type="component" value="Chromosome"/>
</dbReference>
<dbReference type="CDD" id="cd11386">
    <property type="entry name" value="MCP_signal"/>
    <property type="match status" value="1"/>
</dbReference>
<evidence type="ECO:0000256" key="1">
    <source>
        <dbReference type="ARBA" id="ARBA00004651"/>
    </source>
</evidence>
<dbReference type="Pfam" id="PF00672">
    <property type="entry name" value="HAMP"/>
    <property type="match status" value="1"/>
</dbReference>
<feature type="transmembrane region" description="Helical" evidence="11">
    <location>
        <begin position="289"/>
        <end position="307"/>
    </location>
</feature>